<organism evidence="6 7">
    <name type="scientific">Occultella glacieicola</name>
    <dbReference type="NCBI Taxonomy" id="2518684"/>
    <lineage>
        <taxon>Bacteria</taxon>
        <taxon>Bacillati</taxon>
        <taxon>Actinomycetota</taxon>
        <taxon>Actinomycetes</taxon>
        <taxon>Micrococcales</taxon>
        <taxon>Ruaniaceae</taxon>
        <taxon>Occultella</taxon>
    </lineage>
</organism>
<reference evidence="6 7" key="1">
    <citation type="submission" date="2019-03" db="EMBL/GenBank/DDBJ databases">
        <title>Genomic features of bacteria from cold environments.</title>
        <authorList>
            <person name="Shen L."/>
        </authorList>
    </citation>
    <scope>NUCLEOTIDE SEQUENCE [LARGE SCALE GENOMIC DNA]</scope>
    <source>
        <strain evidence="7">T3246-1</strain>
    </source>
</reference>
<comment type="similarity">
    <text evidence="2">Belongs to the HAD-like hydrolase superfamily. CbbY/CbbZ/Gph/YieH family.</text>
</comment>
<evidence type="ECO:0000313" key="6">
    <source>
        <dbReference type="EMBL" id="TDE90338.1"/>
    </source>
</evidence>
<evidence type="ECO:0000256" key="1">
    <source>
        <dbReference type="ARBA" id="ARBA00001946"/>
    </source>
</evidence>
<dbReference type="InterPro" id="IPR023214">
    <property type="entry name" value="HAD_sf"/>
</dbReference>
<protein>
    <submittedName>
        <fullName evidence="6">HAD family hydrolase</fullName>
    </submittedName>
</protein>
<keyword evidence="3" id="KW-0479">Metal-binding</keyword>
<keyword evidence="4" id="KW-0460">Magnesium</keyword>
<keyword evidence="6" id="KW-0378">Hydrolase</keyword>
<dbReference type="Gene3D" id="3.40.50.1000">
    <property type="entry name" value="HAD superfamily/HAD-like"/>
    <property type="match status" value="1"/>
</dbReference>
<evidence type="ECO:0000313" key="7">
    <source>
        <dbReference type="Proteomes" id="UP000504882"/>
    </source>
</evidence>
<comment type="cofactor">
    <cofactor evidence="1">
        <name>Mg(2+)</name>
        <dbReference type="ChEBI" id="CHEBI:18420"/>
    </cofactor>
</comment>
<dbReference type="Gene3D" id="1.10.150.240">
    <property type="entry name" value="Putative phosphatase, domain 2"/>
    <property type="match status" value="1"/>
</dbReference>
<dbReference type="NCBIfam" id="TIGR01509">
    <property type="entry name" value="HAD-SF-IA-v3"/>
    <property type="match status" value="1"/>
</dbReference>
<accession>A0ABY2DZM7</accession>
<dbReference type="InterPro" id="IPR051600">
    <property type="entry name" value="Beta-PGM-like"/>
</dbReference>
<dbReference type="PANTHER" id="PTHR46193:SF18">
    <property type="entry name" value="HEXITOL PHOSPHATASE B"/>
    <property type="match status" value="1"/>
</dbReference>
<comment type="caution">
    <text evidence="6">The sequence shown here is derived from an EMBL/GenBank/DDBJ whole genome shotgun (WGS) entry which is preliminary data.</text>
</comment>
<sequence length="206" mass="21372">MDGTLVDTEPLWHRSQRRLAGEGGIAWTDADCALYTGRPMTEWAGAMRRRGHPNPAEVIIADAVAMVAAVVREDVPWLPGALDLLSSLAAADIPCALVTNAGRANADALLEAAPPGSLAFATAAEDVTRGKPDPEPYLLAASRLGIDPSISIAFEDSASGARSAHAAGLSVWFIDSHTPDPGVPVAGRIGSLAEFDAARLGSTRRG</sequence>
<keyword evidence="7" id="KW-1185">Reference proteome</keyword>
<keyword evidence="5" id="KW-0119">Carbohydrate metabolism</keyword>
<dbReference type="PANTHER" id="PTHR46193">
    <property type="entry name" value="6-PHOSPHOGLUCONATE PHOSPHATASE"/>
    <property type="match status" value="1"/>
</dbReference>
<dbReference type="GO" id="GO:0016787">
    <property type="term" value="F:hydrolase activity"/>
    <property type="evidence" value="ECO:0007669"/>
    <property type="project" value="UniProtKB-KW"/>
</dbReference>
<dbReference type="Proteomes" id="UP000504882">
    <property type="component" value="Unassembled WGS sequence"/>
</dbReference>
<evidence type="ECO:0000256" key="2">
    <source>
        <dbReference type="ARBA" id="ARBA00006171"/>
    </source>
</evidence>
<gene>
    <name evidence="6" type="ORF">EXU48_17900</name>
</gene>
<evidence type="ECO:0000256" key="3">
    <source>
        <dbReference type="ARBA" id="ARBA00022723"/>
    </source>
</evidence>
<dbReference type="SUPFAM" id="SSF56784">
    <property type="entry name" value="HAD-like"/>
    <property type="match status" value="1"/>
</dbReference>
<proteinExistence type="inferred from homology"/>
<name>A0ABY2DZM7_9MICO</name>
<evidence type="ECO:0000256" key="5">
    <source>
        <dbReference type="ARBA" id="ARBA00023277"/>
    </source>
</evidence>
<dbReference type="InterPro" id="IPR036412">
    <property type="entry name" value="HAD-like_sf"/>
</dbReference>
<dbReference type="InterPro" id="IPR023198">
    <property type="entry name" value="PGP-like_dom2"/>
</dbReference>
<dbReference type="EMBL" id="SMNA01000009">
    <property type="protein sequence ID" value="TDE90338.1"/>
    <property type="molecule type" value="Genomic_DNA"/>
</dbReference>
<dbReference type="CDD" id="cd07505">
    <property type="entry name" value="HAD_BPGM-like"/>
    <property type="match status" value="1"/>
</dbReference>
<evidence type="ECO:0000256" key="4">
    <source>
        <dbReference type="ARBA" id="ARBA00022842"/>
    </source>
</evidence>
<dbReference type="InterPro" id="IPR006439">
    <property type="entry name" value="HAD-SF_hydro_IA"/>
</dbReference>
<dbReference type="Pfam" id="PF00702">
    <property type="entry name" value="Hydrolase"/>
    <property type="match status" value="1"/>
</dbReference>